<evidence type="ECO:0000256" key="2">
    <source>
        <dbReference type="SAM" id="MobiDB-lite"/>
    </source>
</evidence>
<evidence type="ECO:0000259" key="3">
    <source>
        <dbReference type="SMART" id="SM00128"/>
    </source>
</evidence>
<dbReference type="GO" id="GO:0046856">
    <property type="term" value="P:phosphatidylinositol dephosphorylation"/>
    <property type="evidence" value="ECO:0007669"/>
    <property type="project" value="InterPro"/>
</dbReference>
<sequence length="1055" mass="117026">MSPSRDEPLPASSDDRETHSDGQPPDDPLPPVSADLSSLARAVKARRAEYIRPRKIRIKVGTWNVAAIPGTEKDIGHWFVGGKGLSRQTSSLDSQKDHQGEEEQRQDSKKEEESGQENPEGLDPEDVGIYVLGLQEIVDLSSPSEAFFKPYANPEPSNRWKEAVQEALPPGYQLVAESQLVGLLLLVYAAPNVAPTISSVSSTSVGTGLWGYLGNKGAVVTRIVLGETTRLVFVNCHLAAGADKGSLERRNWDAAQIVERARFGPIDADDEIYGEPSDTIGKEDFAFWFGDLNYRLDGIPGEDVRRLLMLHTQNEYDLSHKSTITTRSDIDAWDSSDLSSTEGAQDRRKSTSTIPGPITLIDNVDPQSDPTSLQTTLSSLLPHDQLRIQQREKKAFHDGWREGEIRFLPTYKYDVGSVAMFDSSEKQRGPSWCDRILYRSKQDLLNYERQAREAEEARKRDEEMKARGLDKAAEDDSVLFEYDPEVDGADDADDHHEDDTASRGSAPSEERADFDDPIKLTHYTSHQGILSSDHKPLDAIFTLTYNAVIPELKAKVHQEVVRELDKAENEARPGLTVVVDHHDDDEGKSDAARDPNAIYFGGIPFDVPISRNLTIANTGGVPATFYFSSKPKGDQPEGATPPWLDIRVDWPANEKGPEEKKRGGPDEYTLAPGDSVAVEVTACVKDIEHVRLLNAGKAKIEDILVLSVTSGRDHFIPVYGKWLASCFGRSLEELTRIPESGVRSIGLMSSEETLRMEENVRLSAPRELFRLTEAISDMAERAVAEWSMTKGGESDGETPPWASEPHGLGWPFSPETWTLRDAASRTPLLYSVREALDTGRALNTIFAPEVPSLHRLEILSETLVSFLRSLEDGIIRAAVWRDMEQQLIAQEKAKSLWRSPEDMQAWVLDTLASSPVHSVSFTFLTFMLNQIINEVAPSSRPPARPSPPARSPTTPATPSESRSSTDTPSGMSSPARLYRSRTWGSSSGSTETVTDPTELRRQAVETTLATIFSDVMISTAVPAPTKDKERRAWEERKRMVVQAFLQPSSRREEQH</sequence>
<dbReference type="Proteomes" id="UP000053958">
    <property type="component" value="Unassembled WGS sequence"/>
</dbReference>
<feature type="region of interest" description="Disordered" evidence="2">
    <location>
        <begin position="484"/>
        <end position="514"/>
    </location>
</feature>
<dbReference type="PANTHER" id="PTHR11200">
    <property type="entry name" value="INOSITOL 5-PHOSPHATASE"/>
    <property type="match status" value="1"/>
</dbReference>
<dbReference type="GO" id="GO:0004439">
    <property type="term" value="F:phosphatidylinositol-4,5-bisphosphate 5-phosphatase activity"/>
    <property type="evidence" value="ECO:0007669"/>
    <property type="project" value="TreeGrafter"/>
</dbReference>
<dbReference type="Pfam" id="PF22669">
    <property type="entry name" value="Exo_endo_phos2"/>
    <property type="match status" value="2"/>
</dbReference>
<feature type="coiled-coil region" evidence="1">
    <location>
        <begin position="437"/>
        <end position="467"/>
    </location>
</feature>
<comment type="caution">
    <text evidence="4">The sequence shown here is derived from an EMBL/GenBank/DDBJ whole genome shotgun (WGS) entry which is preliminary data.</text>
</comment>
<dbReference type="InterPro" id="IPR036691">
    <property type="entry name" value="Endo/exonu/phosph_ase_sf"/>
</dbReference>
<proteinExistence type="predicted"/>
<feature type="domain" description="Inositol polyphosphate-related phosphatase" evidence="3">
    <location>
        <begin position="54"/>
        <end position="478"/>
    </location>
</feature>
<feature type="compositionally biased region" description="Basic and acidic residues" evidence="2">
    <location>
        <begin position="94"/>
        <end position="113"/>
    </location>
</feature>
<evidence type="ECO:0000256" key="1">
    <source>
        <dbReference type="SAM" id="Coils"/>
    </source>
</evidence>
<name>A0A0F4Z4E9_RASE3</name>
<dbReference type="SMART" id="SM00128">
    <property type="entry name" value="IPPc"/>
    <property type="match status" value="1"/>
</dbReference>
<keyword evidence="5" id="KW-1185">Reference proteome</keyword>
<dbReference type="Pfam" id="PF21310">
    <property type="entry name" value="OCRL-like_ASH"/>
    <property type="match status" value="1"/>
</dbReference>
<dbReference type="PANTHER" id="PTHR11200:SF300">
    <property type="entry name" value="TYPE II INOSITOL 1,4,5-TRISPHOSPHATE 5-PHOSPHATASE"/>
    <property type="match status" value="1"/>
</dbReference>
<dbReference type="GeneID" id="25312840"/>
<evidence type="ECO:0000313" key="5">
    <source>
        <dbReference type="Proteomes" id="UP000053958"/>
    </source>
</evidence>
<keyword evidence="1" id="KW-0175">Coiled coil</keyword>
<organism evidence="4 5">
    <name type="scientific">Rasamsonia emersonii (strain ATCC 16479 / CBS 393.64 / IMI 116815)</name>
    <dbReference type="NCBI Taxonomy" id="1408163"/>
    <lineage>
        <taxon>Eukaryota</taxon>
        <taxon>Fungi</taxon>
        <taxon>Dikarya</taxon>
        <taxon>Ascomycota</taxon>
        <taxon>Pezizomycotina</taxon>
        <taxon>Eurotiomycetes</taxon>
        <taxon>Eurotiomycetidae</taxon>
        <taxon>Eurotiales</taxon>
        <taxon>Trichocomaceae</taxon>
        <taxon>Rasamsonia</taxon>
    </lineage>
</organism>
<feature type="compositionally biased region" description="Pro residues" evidence="2">
    <location>
        <begin position="939"/>
        <end position="950"/>
    </location>
</feature>
<feature type="region of interest" description="Disordered" evidence="2">
    <location>
        <begin position="335"/>
        <end position="358"/>
    </location>
</feature>
<reference evidence="4 5" key="1">
    <citation type="submission" date="2015-04" db="EMBL/GenBank/DDBJ databases">
        <authorList>
            <person name="Heijne W.H."/>
            <person name="Fedorova N.D."/>
            <person name="Nierman W.C."/>
            <person name="Vollebregt A.W."/>
            <person name="Zhao Z."/>
            <person name="Wu L."/>
            <person name="Kumar M."/>
            <person name="Stam H."/>
            <person name="van den Berg M.A."/>
            <person name="Pel H.J."/>
        </authorList>
    </citation>
    <scope>NUCLEOTIDE SEQUENCE [LARGE SCALE GENOMIC DNA]</scope>
    <source>
        <strain evidence="4 5">CBS 393.64</strain>
    </source>
</reference>
<dbReference type="Gene3D" id="2.60.40.10">
    <property type="entry name" value="Immunoglobulins"/>
    <property type="match status" value="1"/>
</dbReference>
<dbReference type="AlphaFoldDB" id="A0A0F4Z4E9"/>
<feature type="region of interest" description="Disordered" evidence="2">
    <location>
        <begin position="86"/>
        <end position="125"/>
    </location>
</feature>
<feature type="compositionally biased region" description="Low complexity" evidence="2">
    <location>
        <begin position="951"/>
        <end position="965"/>
    </location>
</feature>
<accession>A0A0F4Z4E9</accession>
<feature type="compositionally biased region" description="Low complexity" evidence="2">
    <location>
        <begin position="980"/>
        <end position="990"/>
    </location>
</feature>
<dbReference type="EMBL" id="LASV01000033">
    <property type="protein sequence ID" value="KKA25195.1"/>
    <property type="molecule type" value="Genomic_DNA"/>
</dbReference>
<dbReference type="InterPro" id="IPR013783">
    <property type="entry name" value="Ig-like_fold"/>
</dbReference>
<dbReference type="InterPro" id="IPR046985">
    <property type="entry name" value="IP5"/>
</dbReference>
<dbReference type="OrthoDB" id="7862313at2759"/>
<dbReference type="RefSeq" id="XP_013331807.1">
    <property type="nucleotide sequence ID" value="XM_013476353.1"/>
</dbReference>
<feature type="region of interest" description="Disordered" evidence="2">
    <location>
        <begin position="937"/>
        <end position="1000"/>
    </location>
</feature>
<dbReference type="InterPro" id="IPR048869">
    <property type="entry name" value="OCRL-1_2_ASH"/>
</dbReference>
<protein>
    <submittedName>
        <fullName evidence="4">Inositol polyphosphate 5-phosphatase-like protein</fullName>
    </submittedName>
</protein>
<gene>
    <name evidence="4" type="ORF">T310_0786</name>
</gene>
<feature type="compositionally biased region" description="Basic and acidic residues" evidence="2">
    <location>
        <begin position="1"/>
        <end position="20"/>
    </location>
</feature>
<feature type="region of interest" description="Disordered" evidence="2">
    <location>
        <begin position="1"/>
        <end position="40"/>
    </location>
</feature>
<dbReference type="SUPFAM" id="SSF56219">
    <property type="entry name" value="DNase I-like"/>
    <property type="match status" value="1"/>
</dbReference>
<dbReference type="STRING" id="1408163.A0A0F4Z4E9"/>
<dbReference type="InterPro" id="IPR000300">
    <property type="entry name" value="IPPc"/>
</dbReference>
<evidence type="ECO:0000313" key="4">
    <source>
        <dbReference type="EMBL" id="KKA25195.1"/>
    </source>
</evidence>
<dbReference type="Gene3D" id="3.60.10.10">
    <property type="entry name" value="Endonuclease/exonuclease/phosphatase"/>
    <property type="match status" value="1"/>
</dbReference>